<dbReference type="InterPro" id="IPR011004">
    <property type="entry name" value="Trimer_LpxA-like_sf"/>
</dbReference>
<evidence type="ECO:0000313" key="2">
    <source>
        <dbReference type="Proteomes" id="UP000035929"/>
    </source>
</evidence>
<reference evidence="1 2" key="1">
    <citation type="submission" date="2015-03" db="EMBL/GenBank/DDBJ databases">
        <title>Genome sequencing of Methylobacterium aquaticum DSM16371 type strain.</title>
        <authorList>
            <person name="Chaudhry V."/>
            <person name="Patil P.B."/>
        </authorList>
    </citation>
    <scope>NUCLEOTIDE SEQUENCE [LARGE SCALE GENOMIC DNA]</scope>
    <source>
        <strain evidence="1 2">DSM 16371</strain>
    </source>
</reference>
<proteinExistence type="predicted"/>
<organism evidence="1 2">
    <name type="scientific">Methylobacterium aquaticum</name>
    <dbReference type="NCBI Taxonomy" id="270351"/>
    <lineage>
        <taxon>Bacteria</taxon>
        <taxon>Pseudomonadati</taxon>
        <taxon>Pseudomonadota</taxon>
        <taxon>Alphaproteobacteria</taxon>
        <taxon>Hyphomicrobiales</taxon>
        <taxon>Methylobacteriaceae</taxon>
        <taxon>Methylobacterium</taxon>
    </lineage>
</organism>
<dbReference type="InterPro" id="IPR050484">
    <property type="entry name" value="Transf_Hexapept/Carb_Anhydrase"/>
</dbReference>
<accession>A0A0J6S3Y1</accession>
<dbReference type="PATRIC" id="fig|270351.6.peg.3806"/>
<dbReference type="Pfam" id="PF14602">
    <property type="entry name" value="Hexapep_2"/>
    <property type="match status" value="1"/>
</dbReference>
<sequence>MTPDLLLPFDDTAPTFAARPVWCGRGSAVIGRASLGAQAWLGDDSVIRADGHEVVVGDRFWLGARSTLHIAAEMYPCIVGDRVTVGRDAVVHACTVGDESVIEDACVVLDGSLIEDGVLLEAGSTVFPRSTLPSGFVCAGSPARPLRRLAPGELAERAERLREAAASEPAVGPGDDFAPDPAVFVARTARLHGRVALAPGASVFFSCILDAGVGPIVIGSTVNVQDNCAIHTRGDGLVIEHDTTLGHNVTAGDGRIGPNCLIGMGARLGPGTVVEADVLVAAGSATDPGQVLDSGWLWGGRPARALSRLDAERRAMMARTVAGYAAYGRAYRKLQAGATEGRWTGEG</sequence>
<dbReference type="InterPro" id="IPR047324">
    <property type="entry name" value="LbH_gamma_CA-like"/>
</dbReference>
<dbReference type="SUPFAM" id="SSF51161">
    <property type="entry name" value="Trimeric LpxA-like enzymes"/>
    <property type="match status" value="2"/>
</dbReference>
<dbReference type="PANTHER" id="PTHR13061:SF29">
    <property type="entry name" value="GAMMA CARBONIC ANHYDRASE-LIKE 1, MITOCHONDRIAL-RELATED"/>
    <property type="match status" value="1"/>
</dbReference>
<dbReference type="RefSeq" id="WP_048467071.1">
    <property type="nucleotide sequence ID" value="NZ_LABX01000254.1"/>
</dbReference>
<protein>
    <submittedName>
        <fullName evidence="1">Carbonic anhydrase</fullName>
    </submittedName>
</protein>
<dbReference type="InterPro" id="IPR001451">
    <property type="entry name" value="Hexapep"/>
</dbReference>
<dbReference type="PANTHER" id="PTHR13061">
    <property type="entry name" value="DYNACTIN SUBUNIT P25"/>
    <property type="match status" value="1"/>
</dbReference>
<dbReference type="Gene3D" id="2.160.10.10">
    <property type="entry name" value="Hexapeptide repeat proteins"/>
    <property type="match status" value="2"/>
</dbReference>
<comment type="caution">
    <text evidence="1">The sequence shown here is derived from an EMBL/GenBank/DDBJ whole genome shotgun (WGS) entry which is preliminary data.</text>
</comment>
<name>A0A0J6S3Y1_9HYPH</name>
<dbReference type="Proteomes" id="UP000035929">
    <property type="component" value="Unassembled WGS sequence"/>
</dbReference>
<gene>
    <name evidence="1" type="ORF">VP06_28000</name>
</gene>
<dbReference type="CDD" id="cd04645">
    <property type="entry name" value="LbH_gamma_CA_like"/>
    <property type="match status" value="2"/>
</dbReference>
<evidence type="ECO:0000313" key="1">
    <source>
        <dbReference type="EMBL" id="KMO28302.1"/>
    </source>
</evidence>
<dbReference type="EMBL" id="LABX01000254">
    <property type="protein sequence ID" value="KMO28302.1"/>
    <property type="molecule type" value="Genomic_DNA"/>
</dbReference>
<dbReference type="OrthoDB" id="9803036at2"/>
<dbReference type="AlphaFoldDB" id="A0A0J6S3Y1"/>